<dbReference type="RefSeq" id="WP_379711812.1">
    <property type="nucleotide sequence ID" value="NZ_JBHTBS010000004.1"/>
</dbReference>
<gene>
    <name evidence="1" type="ORF">ACFQY0_09890</name>
</gene>
<dbReference type="EMBL" id="JBHTBS010000004">
    <property type="protein sequence ID" value="MFC7337486.1"/>
    <property type="molecule type" value="Genomic_DNA"/>
</dbReference>
<evidence type="ECO:0008006" key="3">
    <source>
        <dbReference type="Google" id="ProtNLM"/>
    </source>
</evidence>
<protein>
    <recommendedName>
        <fullName evidence="3">PepSY domain-containing protein</fullName>
    </recommendedName>
</protein>
<proteinExistence type="predicted"/>
<reference evidence="2" key="1">
    <citation type="journal article" date="2019" name="Int. J. Syst. Evol. Microbiol.">
        <title>The Global Catalogue of Microorganisms (GCM) 10K type strain sequencing project: providing services to taxonomists for standard genome sequencing and annotation.</title>
        <authorList>
            <consortium name="The Broad Institute Genomics Platform"/>
            <consortium name="The Broad Institute Genome Sequencing Center for Infectious Disease"/>
            <person name="Wu L."/>
            <person name="Ma J."/>
        </authorList>
    </citation>
    <scope>NUCLEOTIDE SEQUENCE [LARGE SCALE GENOMIC DNA]</scope>
    <source>
        <strain evidence="2">CGMCC 4.1467</strain>
    </source>
</reference>
<sequence>MRALTYQILQLAAAGIAAGGVSVEIPLDKVPAEIMSAARKAAPLAIFTQANTETETDGTIVYEIGGKESKFTFESLAGKPSEIDLSELDDSGFQLQTKQTTLTDIPIEVDVLADGEIEEIERVVPESLVPAMVMKRIQQQYQGFKPRRIEASYNDHGRIFRYEFEGTHHGKSLDLEVSADGSKIAESDT</sequence>
<evidence type="ECO:0000313" key="1">
    <source>
        <dbReference type="EMBL" id="MFC7337486.1"/>
    </source>
</evidence>
<dbReference type="SUPFAM" id="SSF160574">
    <property type="entry name" value="BT0923-like"/>
    <property type="match status" value="1"/>
</dbReference>
<keyword evidence="2" id="KW-1185">Reference proteome</keyword>
<dbReference type="Proteomes" id="UP001596472">
    <property type="component" value="Unassembled WGS sequence"/>
</dbReference>
<evidence type="ECO:0000313" key="2">
    <source>
        <dbReference type="Proteomes" id="UP001596472"/>
    </source>
</evidence>
<organism evidence="1 2">
    <name type="scientific">Haloferula chungangensis</name>
    <dbReference type="NCBI Taxonomy" id="1048331"/>
    <lineage>
        <taxon>Bacteria</taxon>
        <taxon>Pseudomonadati</taxon>
        <taxon>Verrucomicrobiota</taxon>
        <taxon>Verrucomicrobiia</taxon>
        <taxon>Verrucomicrobiales</taxon>
        <taxon>Verrucomicrobiaceae</taxon>
        <taxon>Haloferula</taxon>
    </lineage>
</organism>
<comment type="caution">
    <text evidence="1">The sequence shown here is derived from an EMBL/GenBank/DDBJ whole genome shotgun (WGS) entry which is preliminary data.</text>
</comment>
<name>A0ABW2L572_9BACT</name>
<accession>A0ABW2L572</accession>